<dbReference type="GeneID" id="9992750"/>
<dbReference type="SUPFAM" id="SSF46785">
    <property type="entry name" value="Winged helix' DNA-binding domain"/>
    <property type="match status" value="1"/>
</dbReference>
<dbReference type="AlphaFoldDB" id="A0A482TGL3"/>
<dbReference type="InterPro" id="IPR057527">
    <property type="entry name" value="HVO_A0261-like_N"/>
</dbReference>
<organism evidence="3 4">
    <name type="scientific">Halogeometricum borinquense</name>
    <dbReference type="NCBI Taxonomy" id="60847"/>
    <lineage>
        <taxon>Archaea</taxon>
        <taxon>Methanobacteriati</taxon>
        <taxon>Methanobacteriota</taxon>
        <taxon>Stenosarchaea group</taxon>
        <taxon>Halobacteria</taxon>
        <taxon>Halobacteriales</taxon>
        <taxon>Haloferacaceae</taxon>
        <taxon>Halogeometricum</taxon>
    </lineage>
</organism>
<dbReference type="EMBL" id="RZHH01000002">
    <property type="protein sequence ID" value="RYJ14388.1"/>
    <property type="molecule type" value="Genomic_DNA"/>
</dbReference>
<dbReference type="InterPro" id="IPR036390">
    <property type="entry name" value="WH_DNA-bd_sf"/>
</dbReference>
<reference evidence="3 4" key="1">
    <citation type="submission" date="2018-12" db="EMBL/GenBank/DDBJ databases">
        <title>Genome analysis provides insights into bioremediation potentialities of Halogeometricum borinquense strain N11.</title>
        <authorList>
            <person name="Najjari A."/>
            <person name="Youssef N."/>
            <person name="Fhoula I."/>
            <person name="Ben Dhia O."/>
            <person name="Mahjoubi M."/>
            <person name="Ouzari H.I."/>
            <person name="Cherif A."/>
        </authorList>
    </citation>
    <scope>NUCLEOTIDE SEQUENCE [LARGE SCALE GENOMIC DNA]</scope>
    <source>
        <strain evidence="3 4">N11</strain>
    </source>
</reference>
<evidence type="ECO:0008006" key="5">
    <source>
        <dbReference type="Google" id="ProtNLM"/>
    </source>
</evidence>
<dbReference type="RefSeq" id="WP_006053750.1">
    <property type="nucleotide sequence ID" value="NZ_RZHH01000002.1"/>
</dbReference>
<dbReference type="OMA" id="WESVMAD"/>
<gene>
    <name evidence="3" type="ORF">ELS19_10775</name>
</gene>
<proteinExistence type="predicted"/>
<dbReference type="InterPro" id="IPR013561">
    <property type="entry name" value="FilR1_middle_dom"/>
</dbReference>
<dbReference type="Pfam" id="PF08350">
    <property type="entry name" value="FilR1_middle"/>
    <property type="match status" value="1"/>
</dbReference>
<feature type="domain" description="HVO-A0261-like N-terminal" evidence="2">
    <location>
        <begin position="14"/>
        <end position="85"/>
    </location>
</feature>
<sequence length="262" mass="28710">MADDGRRIEDIALSREQVLRAVVLEAHSKRELTEVVESSRSTVDRAIRELLDVGLVTQRDGRYEATLAGECALEAVEAFHERMQQVSSARGVLGCLPPDTPLDSAFLDGADVYTTMPEMPDGVIQRLFESIEGACHLRGVAPAVLSGHLKPFYDAAKASDADVEMVLDSDVLDQLIAAPSTRDIFLSQLTDDRITISRGNVPFSFGLWITETEVGVVVYTDTGIRGVIVNDTDTAYSWAERRFEELSADASEITMDGIELDE</sequence>
<evidence type="ECO:0000259" key="2">
    <source>
        <dbReference type="Pfam" id="PF25213"/>
    </source>
</evidence>
<feature type="domain" description="Methanogenesis regulatory protein FilR1 middle" evidence="1">
    <location>
        <begin position="120"/>
        <end position="247"/>
    </location>
</feature>
<evidence type="ECO:0000313" key="4">
    <source>
        <dbReference type="Proteomes" id="UP000294028"/>
    </source>
</evidence>
<dbReference type="Proteomes" id="UP000294028">
    <property type="component" value="Unassembled WGS sequence"/>
</dbReference>
<name>A0A482TGL3_9EURY</name>
<evidence type="ECO:0000259" key="1">
    <source>
        <dbReference type="Pfam" id="PF08350"/>
    </source>
</evidence>
<accession>A0A482TGL3</accession>
<evidence type="ECO:0000313" key="3">
    <source>
        <dbReference type="EMBL" id="RYJ14388.1"/>
    </source>
</evidence>
<comment type="caution">
    <text evidence="3">The sequence shown here is derived from an EMBL/GenBank/DDBJ whole genome shotgun (WGS) entry which is preliminary data.</text>
</comment>
<protein>
    <recommendedName>
        <fullName evidence="5">MarR family transcriptional regulator</fullName>
    </recommendedName>
</protein>
<dbReference type="Pfam" id="PF25213">
    <property type="entry name" value="HVO_A0261_N"/>
    <property type="match status" value="1"/>
</dbReference>